<dbReference type="PROSITE" id="PS00028">
    <property type="entry name" value="ZINC_FINGER_C2H2_1"/>
    <property type="match status" value="1"/>
</dbReference>
<dbReference type="InterPro" id="IPR036236">
    <property type="entry name" value="Znf_C2H2_sf"/>
</dbReference>
<dbReference type="GO" id="GO:0008270">
    <property type="term" value="F:zinc ion binding"/>
    <property type="evidence" value="ECO:0007669"/>
    <property type="project" value="UniProtKB-KW"/>
</dbReference>
<feature type="compositionally biased region" description="Polar residues" evidence="4">
    <location>
        <begin position="401"/>
        <end position="428"/>
    </location>
</feature>
<dbReference type="Proteomes" id="UP001381693">
    <property type="component" value="Unassembled WGS sequence"/>
</dbReference>
<accession>A0AAN8X8N6</accession>
<evidence type="ECO:0000256" key="1">
    <source>
        <dbReference type="ARBA" id="ARBA00022723"/>
    </source>
</evidence>
<keyword evidence="3" id="KW-0862">Zinc</keyword>
<evidence type="ECO:0000259" key="5">
    <source>
        <dbReference type="PROSITE" id="PS00028"/>
    </source>
</evidence>
<feature type="region of interest" description="Disordered" evidence="4">
    <location>
        <begin position="526"/>
        <end position="549"/>
    </location>
</feature>
<feature type="compositionally biased region" description="Basic and acidic residues" evidence="4">
    <location>
        <begin position="532"/>
        <end position="549"/>
    </location>
</feature>
<dbReference type="InterPro" id="IPR013087">
    <property type="entry name" value="Znf_C2H2_type"/>
</dbReference>
<protein>
    <recommendedName>
        <fullName evidence="5">C2H2-type domain-containing protein</fullName>
    </recommendedName>
</protein>
<organism evidence="6 7">
    <name type="scientific">Halocaridina rubra</name>
    <name type="common">Hawaiian red shrimp</name>
    <dbReference type="NCBI Taxonomy" id="373956"/>
    <lineage>
        <taxon>Eukaryota</taxon>
        <taxon>Metazoa</taxon>
        <taxon>Ecdysozoa</taxon>
        <taxon>Arthropoda</taxon>
        <taxon>Crustacea</taxon>
        <taxon>Multicrustacea</taxon>
        <taxon>Malacostraca</taxon>
        <taxon>Eumalacostraca</taxon>
        <taxon>Eucarida</taxon>
        <taxon>Decapoda</taxon>
        <taxon>Pleocyemata</taxon>
        <taxon>Caridea</taxon>
        <taxon>Atyoidea</taxon>
        <taxon>Atyidae</taxon>
        <taxon>Halocaridina</taxon>
    </lineage>
</organism>
<keyword evidence="7" id="KW-1185">Reference proteome</keyword>
<proteinExistence type="predicted"/>
<comment type="caution">
    <text evidence="6">The sequence shown here is derived from an EMBL/GenBank/DDBJ whole genome shotgun (WGS) entry which is preliminary data.</text>
</comment>
<feature type="compositionally biased region" description="Polar residues" evidence="4">
    <location>
        <begin position="15"/>
        <end position="25"/>
    </location>
</feature>
<dbReference type="AlphaFoldDB" id="A0AAN8X8N6"/>
<feature type="compositionally biased region" description="Basic and acidic residues" evidence="4">
    <location>
        <begin position="117"/>
        <end position="127"/>
    </location>
</feature>
<name>A0AAN8X8N6_HALRR</name>
<keyword evidence="1" id="KW-0479">Metal-binding</keyword>
<sequence length="1101" mass="124206">MESEELKSPMKVNPSAGTSEASYLDSSEAHCESPGFDGLDDDLFQDLEDLGEVLDELNKETEDSEETASINETVQRPDDTVVIIPDDDPVIEVKKSSVASSESDKSQEETDTSAEEIEGREAGAEPKEELEDGEIIDDDEKIELEELYKKKLEVLNKLKRMVKHKIQLTSQRQDLIQDTVFKAHCDRQGVLLKENSLLVKAISNQIFRLNPDIKKINARIKELEAALGVFDSEQNTEKVPLVSFECDRDTETFKQFFDGLSSPREKKKLLEKNYVYKIRPLFKSPHKEIGSASLADKSPSDMKMSLNFSSYRSNLSFDEKKRETHNEAVQNFGSLTSLMGNNERLKKIFDRVCLMSGKPPPTPSLYDKLQSSEMKEKSAFARASDASQEKRRTSLERDEYASSSGQPDNSVRSSKPLHLSTSFSNPGMNTTFEESIDFNLKKIRQTVSLNSTGEDSPMDTSSSSSTPITLGRKPISFKVGPSAVATKGSKSSIALDFDKSDATDMDAKEKTFEPRAFGRLSKSLQSRLGPHMPRDDFAPKNDHVSQTETSEKCADVFGEGSRPAAGVKRHQEERTAFYCGYCKIPFHSSNNYIVHLESKKHLNQAFTARFKNKKPMRPFLDNISAYDSLLEDGDTAWYKGLSEKASNLESKTTVDDAGKVFCIAVTGKDLFCTRPNLGYSHPRCFEHAKCLQKNSVNCVGYAPEQCTVCMEYLNYCDTSLSCCEKIFRMFKHSRKKFGFRFDWNDKKLKDWFFSNYRNLQCSNPSVKSSNVSYVEFIKSLKVRSDNADREPPKKVASQAHTEPPTKGVTHAPSEPPAKVTALANVDGKVVSLSDARKNIIVAEKENSMDDFCSFLTRYTSVRKKILDKDRHFYYIKFGSDDPFINEICKNVEYFENTTIPSTSLLSGVHVEFQSLNEGIEQIMMQMYRTLKPEDICFQIGKIKGYCSERLMERFNFTASLTRSQFNLYSALRALREGIVKFTGDTNSNSAESGAFYNDLIQALDYLAKEMVLSLKYYIKLVVTDKRRLRRTGFKYKVKDATMLELVRKNILSSDLFDKTSLVKATASKSIGVLINKENVGSETMILDGTSVLENLNLSVKK</sequence>
<feature type="region of interest" description="Disordered" evidence="4">
    <location>
        <begin position="785"/>
        <end position="815"/>
    </location>
</feature>
<evidence type="ECO:0000313" key="7">
    <source>
        <dbReference type="Proteomes" id="UP001381693"/>
    </source>
</evidence>
<feature type="domain" description="C2H2-type" evidence="5">
    <location>
        <begin position="579"/>
        <end position="601"/>
    </location>
</feature>
<evidence type="ECO:0000256" key="3">
    <source>
        <dbReference type="ARBA" id="ARBA00022833"/>
    </source>
</evidence>
<gene>
    <name evidence="6" type="ORF">SK128_010439</name>
</gene>
<dbReference type="Pfam" id="PF12171">
    <property type="entry name" value="zf-C2H2_jaz"/>
    <property type="match status" value="1"/>
</dbReference>
<feature type="compositionally biased region" description="Basic and acidic residues" evidence="4">
    <location>
        <begin position="387"/>
        <end position="400"/>
    </location>
</feature>
<reference evidence="6 7" key="1">
    <citation type="submission" date="2023-11" db="EMBL/GenBank/DDBJ databases">
        <title>Halocaridina rubra genome assembly.</title>
        <authorList>
            <person name="Smith C."/>
        </authorList>
    </citation>
    <scope>NUCLEOTIDE SEQUENCE [LARGE SCALE GENOMIC DNA]</scope>
    <source>
        <strain evidence="6">EP-1</strain>
        <tissue evidence="6">Whole</tissue>
    </source>
</reference>
<dbReference type="SUPFAM" id="SSF57667">
    <property type="entry name" value="beta-beta-alpha zinc fingers"/>
    <property type="match status" value="1"/>
</dbReference>
<dbReference type="InterPro" id="IPR022755">
    <property type="entry name" value="Znf_C2H2_jaz"/>
</dbReference>
<evidence type="ECO:0000256" key="2">
    <source>
        <dbReference type="ARBA" id="ARBA00022771"/>
    </source>
</evidence>
<dbReference type="EMBL" id="JAXCGZ010007894">
    <property type="protein sequence ID" value="KAK7078311.1"/>
    <property type="molecule type" value="Genomic_DNA"/>
</dbReference>
<feature type="region of interest" description="Disordered" evidence="4">
    <location>
        <begin position="1"/>
        <end position="42"/>
    </location>
</feature>
<dbReference type="Gene3D" id="3.30.160.60">
    <property type="entry name" value="Classic Zinc Finger"/>
    <property type="match status" value="1"/>
</dbReference>
<feature type="region of interest" description="Disordered" evidence="4">
    <location>
        <begin position="360"/>
        <end position="428"/>
    </location>
</feature>
<feature type="region of interest" description="Disordered" evidence="4">
    <location>
        <begin position="58"/>
        <end position="134"/>
    </location>
</feature>
<keyword evidence="2" id="KW-0863">Zinc-finger</keyword>
<evidence type="ECO:0000313" key="6">
    <source>
        <dbReference type="EMBL" id="KAK7078311.1"/>
    </source>
</evidence>
<feature type="compositionally biased region" description="Low complexity" evidence="4">
    <location>
        <begin position="458"/>
        <end position="467"/>
    </location>
</feature>
<feature type="region of interest" description="Disordered" evidence="4">
    <location>
        <begin position="449"/>
        <end position="474"/>
    </location>
</feature>
<evidence type="ECO:0000256" key="4">
    <source>
        <dbReference type="SAM" id="MobiDB-lite"/>
    </source>
</evidence>